<dbReference type="Proteomes" id="UP000605259">
    <property type="component" value="Unassembled WGS sequence"/>
</dbReference>
<proteinExistence type="predicted"/>
<dbReference type="InterPro" id="IPR007344">
    <property type="entry name" value="GrpB/CoaE"/>
</dbReference>
<evidence type="ECO:0000313" key="3">
    <source>
        <dbReference type="Proteomes" id="UP000605259"/>
    </source>
</evidence>
<feature type="coiled-coil region" evidence="1">
    <location>
        <begin position="127"/>
        <end position="165"/>
    </location>
</feature>
<dbReference type="PANTHER" id="PTHR34822:SF1">
    <property type="entry name" value="GRPB FAMILY PROTEIN"/>
    <property type="match status" value="1"/>
</dbReference>
<dbReference type="Gene3D" id="3.30.460.10">
    <property type="entry name" value="Beta Polymerase, domain 2"/>
    <property type="match status" value="1"/>
</dbReference>
<evidence type="ECO:0000256" key="1">
    <source>
        <dbReference type="SAM" id="Coils"/>
    </source>
</evidence>
<dbReference type="RefSeq" id="WP_188386484.1">
    <property type="nucleotide sequence ID" value="NZ_BMFK01000001.1"/>
</dbReference>
<reference evidence="2" key="1">
    <citation type="journal article" date="2014" name="Int. J. Syst. Evol. Microbiol.">
        <title>Complete genome sequence of Corynebacterium casei LMG S-19264T (=DSM 44701T), isolated from a smear-ripened cheese.</title>
        <authorList>
            <consortium name="US DOE Joint Genome Institute (JGI-PGF)"/>
            <person name="Walter F."/>
            <person name="Albersmeier A."/>
            <person name="Kalinowski J."/>
            <person name="Ruckert C."/>
        </authorList>
    </citation>
    <scope>NUCLEOTIDE SEQUENCE</scope>
    <source>
        <strain evidence="2">CGMCC 1.12698</strain>
    </source>
</reference>
<gene>
    <name evidence="2" type="ORF">GCM10007140_00740</name>
</gene>
<dbReference type="EMBL" id="BMFK01000001">
    <property type="protein sequence ID" value="GGE54242.1"/>
    <property type="molecule type" value="Genomic_DNA"/>
</dbReference>
<dbReference type="SUPFAM" id="SSF81301">
    <property type="entry name" value="Nucleotidyltransferase"/>
    <property type="match status" value="1"/>
</dbReference>
<dbReference type="InterPro" id="IPR043519">
    <property type="entry name" value="NT_sf"/>
</dbReference>
<organism evidence="2 3">
    <name type="scientific">Priestia taiwanensis</name>
    <dbReference type="NCBI Taxonomy" id="1347902"/>
    <lineage>
        <taxon>Bacteria</taxon>
        <taxon>Bacillati</taxon>
        <taxon>Bacillota</taxon>
        <taxon>Bacilli</taxon>
        <taxon>Bacillales</taxon>
        <taxon>Bacillaceae</taxon>
        <taxon>Priestia</taxon>
    </lineage>
</organism>
<name>A0A917ELY8_9BACI</name>
<dbReference type="PANTHER" id="PTHR34822">
    <property type="entry name" value="GRPB DOMAIN PROTEIN (AFU_ORTHOLOGUE AFUA_1G01530)"/>
    <property type="match status" value="1"/>
</dbReference>
<evidence type="ECO:0000313" key="2">
    <source>
        <dbReference type="EMBL" id="GGE54242.1"/>
    </source>
</evidence>
<accession>A0A917ELY8</accession>
<dbReference type="AlphaFoldDB" id="A0A917ELY8"/>
<reference evidence="2" key="2">
    <citation type="submission" date="2020-09" db="EMBL/GenBank/DDBJ databases">
        <authorList>
            <person name="Sun Q."/>
            <person name="Zhou Y."/>
        </authorList>
    </citation>
    <scope>NUCLEOTIDE SEQUENCE</scope>
    <source>
        <strain evidence="2">CGMCC 1.12698</strain>
    </source>
</reference>
<keyword evidence="1" id="KW-0175">Coiled coil</keyword>
<evidence type="ECO:0008006" key="4">
    <source>
        <dbReference type="Google" id="ProtNLM"/>
    </source>
</evidence>
<keyword evidence="3" id="KW-1185">Reference proteome</keyword>
<dbReference type="Pfam" id="PF04229">
    <property type="entry name" value="GrpB"/>
    <property type="match status" value="1"/>
</dbReference>
<sequence length="173" mass="20665">MEQVEIIPYEKRWERLFQEEAKLIKDTVEKQYRIYHIGSTSIPGMPSTPIIDLLMVVENLDDMCDGKNRLARIGYEALGERNGQGRCFFMKDGGNCSYHLHIFQQGNKQIERHLIFREFMIANREEAERYACQKEELAERYQQDRQKYTEEKKVLLNKIDRKVEQWTKEADKP</sequence>
<comment type="caution">
    <text evidence="2">The sequence shown here is derived from an EMBL/GenBank/DDBJ whole genome shotgun (WGS) entry which is preliminary data.</text>
</comment>
<protein>
    <recommendedName>
        <fullName evidence="4">GrpB family protein</fullName>
    </recommendedName>
</protein>